<dbReference type="EMBL" id="GBHO01004734">
    <property type="protein sequence ID" value="JAG38870.1"/>
    <property type="molecule type" value="Transcribed_RNA"/>
</dbReference>
<feature type="transmembrane region" description="Helical" evidence="2">
    <location>
        <begin position="7"/>
        <end position="27"/>
    </location>
</feature>
<keyword evidence="2" id="KW-0472">Membrane</keyword>
<proteinExistence type="predicted"/>
<name>A0A0A9ZAP0_LYGHE</name>
<dbReference type="AlphaFoldDB" id="A0A0A9ZAP0"/>
<reference evidence="3" key="1">
    <citation type="journal article" date="2014" name="PLoS ONE">
        <title>Transcriptome-Based Identification of ABC Transporters in the Western Tarnished Plant Bug Lygus hesperus.</title>
        <authorList>
            <person name="Hull J.J."/>
            <person name="Chaney K."/>
            <person name="Geib S.M."/>
            <person name="Fabrick J.A."/>
            <person name="Brent C.S."/>
            <person name="Walsh D."/>
            <person name="Lavine L.C."/>
        </authorList>
    </citation>
    <scope>NUCLEOTIDE SEQUENCE</scope>
</reference>
<protein>
    <submittedName>
        <fullName evidence="3">Uncharacterized protein</fullName>
    </submittedName>
</protein>
<feature type="region of interest" description="Disordered" evidence="1">
    <location>
        <begin position="175"/>
        <end position="205"/>
    </location>
</feature>
<evidence type="ECO:0000256" key="1">
    <source>
        <dbReference type="SAM" id="MobiDB-lite"/>
    </source>
</evidence>
<accession>A0A0A9ZAP0</accession>
<gene>
    <name evidence="3" type="ORF">CM83_100333</name>
</gene>
<feature type="compositionally biased region" description="Basic and acidic residues" evidence="1">
    <location>
        <begin position="181"/>
        <end position="198"/>
    </location>
</feature>
<reference evidence="3" key="2">
    <citation type="submission" date="2014-07" db="EMBL/GenBank/DDBJ databases">
        <authorList>
            <person name="Hull J."/>
        </authorList>
    </citation>
    <scope>NUCLEOTIDE SEQUENCE</scope>
</reference>
<dbReference type="EMBL" id="GBRD01000735">
    <property type="protein sequence ID" value="JAG65086.1"/>
    <property type="molecule type" value="Transcribed_RNA"/>
</dbReference>
<evidence type="ECO:0000256" key="2">
    <source>
        <dbReference type="SAM" id="Phobius"/>
    </source>
</evidence>
<feature type="non-terminal residue" evidence="3">
    <location>
        <position position="1"/>
    </location>
</feature>
<evidence type="ECO:0000313" key="3">
    <source>
        <dbReference type="EMBL" id="JAG38870.1"/>
    </source>
</evidence>
<reference evidence="4" key="3">
    <citation type="submission" date="2014-09" db="EMBL/GenBank/DDBJ databases">
        <authorList>
            <person name="Magalhaes I.L.F."/>
            <person name="Oliveira U."/>
            <person name="Santos F.R."/>
            <person name="Vidigal T.H.D.A."/>
            <person name="Brescovit A.D."/>
            <person name="Santos A.J."/>
        </authorList>
    </citation>
    <scope>NUCLEOTIDE SEQUENCE</scope>
</reference>
<feature type="transmembrane region" description="Helical" evidence="2">
    <location>
        <begin position="98"/>
        <end position="117"/>
    </location>
</feature>
<organism evidence="3">
    <name type="scientific">Lygus hesperus</name>
    <name type="common">Western plant bug</name>
    <dbReference type="NCBI Taxonomy" id="30085"/>
    <lineage>
        <taxon>Eukaryota</taxon>
        <taxon>Metazoa</taxon>
        <taxon>Ecdysozoa</taxon>
        <taxon>Arthropoda</taxon>
        <taxon>Hexapoda</taxon>
        <taxon>Insecta</taxon>
        <taxon>Pterygota</taxon>
        <taxon>Neoptera</taxon>
        <taxon>Paraneoptera</taxon>
        <taxon>Hemiptera</taxon>
        <taxon>Heteroptera</taxon>
        <taxon>Panheteroptera</taxon>
        <taxon>Cimicomorpha</taxon>
        <taxon>Miridae</taxon>
        <taxon>Mirini</taxon>
        <taxon>Lygus</taxon>
    </lineage>
</organism>
<keyword evidence="2" id="KW-0812">Transmembrane</keyword>
<evidence type="ECO:0000313" key="4">
    <source>
        <dbReference type="EMBL" id="JAG65086.1"/>
    </source>
</evidence>
<keyword evidence="2" id="KW-1133">Transmembrane helix</keyword>
<sequence>HCITNVLYYLVAFTLYFFTLFNGYLMFNNPMHSFLFTAFQIPQGSIDIVPSLYDQRDEEAFTFANSTAADFGVLDGVINEPVLMKLELRTMMVEGMTVLFYLVVATALTNMLTALAIRAGEEHLMAKPAKTIARKMSRIHEWEKFVNSKFHAFLYKCKALWIVGVHPNIKEVFSRAPSHSPSEHHGRIRYFQDEEIPHGKRGPRL</sequence>